<dbReference type="AlphaFoldDB" id="A0A7J6V9S4"/>
<accession>A0A7J6V9S4</accession>
<dbReference type="GO" id="GO:0016301">
    <property type="term" value="F:kinase activity"/>
    <property type="evidence" value="ECO:0007669"/>
    <property type="project" value="UniProtKB-KW"/>
</dbReference>
<gene>
    <name evidence="1" type="ORF">FRX31_028614</name>
</gene>
<proteinExistence type="predicted"/>
<protein>
    <submittedName>
        <fullName evidence="1">CBL-interacting serine/threonine-protein kinase</fullName>
    </submittedName>
</protein>
<organism evidence="1 2">
    <name type="scientific">Thalictrum thalictroides</name>
    <name type="common">Rue-anemone</name>
    <name type="synonym">Anemone thalictroides</name>
    <dbReference type="NCBI Taxonomy" id="46969"/>
    <lineage>
        <taxon>Eukaryota</taxon>
        <taxon>Viridiplantae</taxon>
        <taxon>Streptophyta</taxon>
        <taxon>Embryophyta</taxon>
        <taxon>Tracheophyta</taxon>
        <taxon>Spermatophyta</taxon>
        <taxon>Magnoliopsida</taxon>
        <taxon>Ranunculales</taxon>
        <taxon>Ranunculaceae</taxon>
        <taxon>Thalictroideae</taxon>
        <taxon>Thalictrum</taxon>
    </lineage>
</organism>
<dbReference type="OrthoDB" id="1935838at2759"/>
<keyword evidence="1" id="KW-0808">Transferase</keyword>
<evidence type="ECO:0000313" key="1">
    <source>
        <dbReference type="EMBL" id="KAF5181799.1"/>
    </source>
</evidence>
<comment type="caution">
    <text evidence="1">The sequence shown here is derived from an EMBL/GenBank/DDBJ whole genome shotgun (WGS) entry which is preliminary data.</text>
</comment>
<dbReference type="EMBL" id="JABWDY010035721">
    <property type="protein sequence ID" value="KAF5181799.1"/>
    <property type="molecule type" value="Genomic_DNA"/>
</dbReference>
<reference evidence="1 2" key="1">
    <citation type="submission" date="2020-06" db="EMBL/GenBank/DDBJ databases">
        <title>Transcriptomic and genomic resources for Thalictrum thalictroides and T. hernandezii: Facilitating candidate gene discovery in an emerging model plant lineage.</title>
        <authorList>
            <person name="Arias T."/>
            <person name="Riano-Pachon D.M."/>
            <person name="Di Stilio V.S."/>
        </authorList>
    </citation>
    <scope>NUCLEOTIDE SEQUENCE [LARGE SCALE GENOMIC DNA]</scope>
    <source>
        <strain evidence="2">cv. WT478/WT964</strain>
        <tissue evidence="1">Leaves</tissue>
    </source>
</reference>
<sequence>MSLKCTKEGVKGPLSIVAEIFQLTPTLRVVEMKKKGGDRGEYEDFCRNECLKNILPDEYIDALVVSLLLSVN</sequence>
<keyword evidence="2" id="KW-1185">Reference proteome</keyword>
<keyword evidence="1" id="KW-0418">Kinase</keyword>
<evidence type="ECO:0000313" key="2">
    <source>
        <dbReference type="Proteomes" id="UP000554482"/>
    </source>
</evidence>
<dbReference type="Proteomes" id="UP000554482">
    <property type="component" value="Unassembled WGS sequence"/>
</dbReference>
<dbReference type="Gene3D" id="3.30.310.80">
    <property type="entry name" value="Kinase associated domain 1, KA1"/>
    <property type="match status" value="1"/>
</dbReference>
<name>A0A7J6V9S4_THATH</name>